<organism evidence="7 8">
    <name type="scientific">Necator americanus</name>
    <name type="common">Human hookworm</name>
    <dbReference type="NCBI Taxonomy" id="51031"/>
    <lineage>
        <taxon>Eukaryota</taxon>
        <taxon>Metazoa</taxon>
        <taxon>Ecdysozoa</taxon>
        <taxon>Nematoda</taxon>
        <taxon>Chromadorea</taxon>
        <taxon>Rhabditida</taxon>
        <taxon>Rhabditina</taxon>
        <taxon>Rhabditomorpha</taxon>
        <taxon>Strongyloidea</taxon>
        <taxon>Ancylostomatidae</taxon>
        <taxon>Bunostominae</taxon>
        <taxon>Necator</taxon>
    </lineage>
</organism>
<evidence type="ECO:0000313" key="8">
    <source>
        <dbReference type="Proteomes" id="UP001303046"/>
    </source>
</evidence>
<dbReference type="InterPro" id="IPR019424">
    <property type="entry name" value="7TM_GPCR_Srsx"/>
</dbReference>
<keyword evidence="2 5" id="KW-0812">Transmembrane</keyword>
<gene>
    <name evidence="7" type="primary">Necator_chrV.g19846</name>
    <name evidence="7" type="ORF">RB195_015054</name>
</gene>
<comment type="subcellular location">
    <subcellularLocation>
        <location evidence="1">Membrane</location>
    </subcellularLocation>
</comment>
<evidence type="ECO:0000256" key="5">
    <source>
        <dbReference type="SAM" id="Phobius"/>
    </source>
</evidence>
<feature type="domain" description="G-protein coupled receptors family 1 profile" evidence="6">
    <location>
        <begin position="113"/>
        <end position="360"/>
    </location>
</feature>
<keyword evidence="3 5" id="KW-1133">Transmembrane helix</keyword>
<feature type="transmembrane region" description="Helical" evidence="5">
    <location>
        <begin position="173"/>
        <end position="198"/>
    </location>
</feature>
<accession>A0ABR1E4J8</accession>
<sequence length="424" mass="47427">MTPTETCRRNASHMMLQKTFSYQHRTLETGGISVLVKAVFNNERRLFRTSGGPSTKVTTVGNYDHQWFFSDRFILVAVIFVHSAHSGYLNVNGTYLWFLTIIIILFNCLGLFGNINVVVAVIRAPTLRTKAGFLMATLSLLQSICLLCELANLRIYWGRTVIEQSVCFNFVSVYLFATVAQSLMYFAIVMDMLIAVVFPVKHRMWSTLMYVVSMCIPPVTIAAIALIISYHRMHGVKLRACRPFTVAHEIVTAITVLLTATNTAAVVVVFILLCVVFRKEASLKGSRHRKSIQYLAPSVTNKTVRIISSMVAVFTCTWYFYVASTLVALNLNLPEEHLDYAMTLNLIPALVAYSQNFYALHACPRYSPVLSQQKAWLRCSPENSRISPQLLGIIGGVSAPIIKPIPTSGVDAPTRRREARLTPT</sequence>
<evidence type="ECO:0000256" key="4">
    <source>
        <dbReference type="ARBA" id="ARBA00023136"/>
    </source>
</evidence>
<evidence type="ECO:0000256" key="1">
    <source>
        <dbReference type="ARBA" id="ARBA00004370"/>
    </source>
</evidence>
<name>A0ABR1E4J8_NECAM</name>
<dbReference type="PROSITE" id="PS50262">
    <property type="entry name" value="G_PROTEIN_RECEP_F1_2"/>
    <property type="match status" value="1"/>
</dbReference>
<dbReference type="PANTHER" id="PTHR23360">
    <property type="entry name" value="G-PROTEIN COUPLED RECEPTORS FAMILY 1 PROFILE DOMAIN-CONTAINING PROTEIN-RELATED"/>
    <property type="match status" value="1"/>
</dbReference>
<evidence type="ECO:0000256" key="3">
    <source>
        <dbReference type="ARBA" id="ARBA00022989"/>
    </source>
</evidence>
<dbReference type="CDD" id="cd00637">
    <property type="entry name" value="7tm_classA_rhodopsin-like"/>
    <property type="match status" value="1"/>
</dbReference>
<dbReference type="InterPro" id="IPR000276">
    <property type="entry name" value="GPCR_Rhodpsn"/>
</dbReference>
<dbReference type="Gene3D" id="1.20.1070.10">
    <property type="entry name" value="Rhodopsin 7-helix transmembrane proteins"/>
    <property type="match status" value="1"/>
</dbReference>
<reference evidence="7 8" key="1">
    <citation type="submission" date="2023-08" db="EMBL/GenBank/DDBJ databases">
        <title>A Necator americanus chromosomal reference genome.</title>
        <authorList>
            <person name="Ilik V."/>
            <person name="Petrzelkova K.J."/>
            <person name="Pardy F."/>
            <person name="Fuh T."/>
            <person name="Niatou-Singa F.S."/>
            <person name="Gouil Q."/>
            <person name="Baker L."/>
            <person name="Ritchie M.E."/>
            <person name="Jex A.R."/>
            <person name="Gazzola D."/>
            <person name="Li H."/>
            <person name="Toshio Fujiwara R."/>
            <person name="Zhan B."/>
            <person name="Aroian R.V."/>
            <person name="Pafco B."/>
            <person name="Schwarz E.M."/>
        </authorList>
    </citation>
    <scope>NUCLEOTIDE SEQUENCE [LARGE SCALE GENOMIC DNA]</scope>
    <source>
        <strain evidence="7 8">Aroian</strain>
        <tissue evidence="7">Whole animal</tissue>
    </source>
</reference>
<dbReference type="SUPFAM" id="SSF81321">
    <property type="entry name" value="Family A G protein-coupled receptor-like"/>
    <property type="match status" value="1"/>
</dbReference>
<feature type="transmembrane region" description="Helical" evidence="5">
    <location>
        <begin position="210"/>
        <end position="230"/>
    </location>
</feature>
<evidence type="ECO:0000313" key="7">
    <source>
        <dbReference type="EMBL" id="KAK6756991.1"/>
    </source>
</evidence>
<keyword evidence="4 5" id="KW-0472">Membrane</keyword>
<dbReference type="SMART" id="SM01381">
    <property type="entry name" value="7TM_GPCR_Srsx"/>
    <property type="match status" value="1"/>
</dbReference>
<dbReference type="InterPro" id="IPR017452">
    <property type="entry name" value="GPCR_Rhodpsn_7TM"/>
</dbReference>
<dbReference type="EMBL" id="JAVFWL010000005">
    <property type="protein sequence ID" value="KAK6756991.1"/>
    <property type="molecule type" value="Genomic_DNA"/>
</dbReference>
<dbReference type="Pfam" id="PF10320">
    <property type="entry name" value="7TM_GPCR_Srsx"/>
    <property type="match status" value="1"/>
</dbReference>
<comment type="caution">
    <text evidence="7">The sequence shown here is derived from an EMBL/GenBank/DDBJ whole genome shotgun (WGS) entry which is preliminary data.</text>
</comment>
<protein>
    <recommendedName>
        <fullName evidence="6">G-protein coupled receptors family 1 profile domain-containing protein</fullName>
    </recommendedName>
</protein>
<evidence type="ECO:0000259" key="6">
    <source>
        <dbReference type="PROSITE" id="PS50262"/>
    </source>
</evidence>
<proteinExistence type="predicted"/>
<keyword evidence="8" id="KW-1185">Reference proteome</keyword>
<dbReference type="InterPro" id="IPR047130">
    <property type="entry name" value="7TM_GPCR_Srsx_nematod"/>
</dbReference>
<dbReference type="Proteomes" id="UP001303046">
    <property type="component" value="Unassembled WGS sequence"/>
</dbReference>
<feature type="transmembrane region" description="Helical" evidence="5">
    <location>
        <begin position="133"/>
        <end position="153"/>
    </location>
</feature>
<evidence type="ECO:0000256" key="2">
    <source>
        <dbReference type="ARBA" id="ARBA00022692"/>
    </source>
</evidence>
<feature type="transmembrane region" description="Helical" evidence="5">
    <location>
        <begin position="250"/>
        <end position="278"/>
    </location>
</feature>
<feature type="transmembrane region" description="Helical" evidence="5">
    <location>
        <begin position="95"/>
        <end position="121"/>
    </location>
</feature>